<name>A0A4P6FAL5_9MICO</name>
<dbReference type="AlphaFoldDB" id="A0A4P6FAL5"/>
<organism evidence="4 5">
    <name type="scientific">Agromyces protaetiae</name>
    <dbReference type="NCBI Taxonomy" id="2509455"/>
    <lineage>
        <taxon>Bacteria</taxon>
        <taxon>Bacillati</taxon>
        <taxon>Actinomycetota</taxon>
        <taxon>Actinomycetes</taxon>
        <taxon>Micrococcales</taxon>
        <taxon>Microbacteriaceae</taxon>
        <taxon>Agromyces</taxon>
    </lineage>
</organism>
<dbReference type="RefSeq" id="WP_129189830.1">
    <property type="nucleotide sequence ID" value="NZ_CP035491.1"/>
</dbReference>
<evidence type="ECO:0000256" key="2">
    <source>
        <dbReference type="SAM" id="SignalP"/>
    </source>
</evidence>
<feature type="chain" id="PRO_5039420625" description="PKD domain-containing protein" evidence="2">
    <location>
        <begin position="28"/>
        <end position="270"/>
    </location>
</feature>
<evidence type="ECO:0000313" key="5">
    <source>
        <dbReference type="Proteomes" id="UP000291259"/>
    </source>
</evidence>
<reference evidence="4 5" key="1">
    <citation type="submission" date="2019-01" db="EMBL/GenBank/DDBJ databases">
        <title>Genome sequencing of strain FW100M-8.</title>
        <authorList>
            <person name="Heo J."/>
            <person name="Kim S.-J."/>
            <person name="Kim J.-S."/>
            <person name="Hong S.-B."/>
            <person name="Kwon S.-W."/>
        </authorList>
    </citation>
    <scope>NUCLEOTIDE SEQUENCE [LARGE SCALE GENOMIC DNA]</scope>
    <source>
        <strain evidence="4 5">FW100M-8</strain>
    </source>
</reference>
<keyword evidence="2" id="KW-0732">Signal</keyword>
<dbReference type="InterPro" id="IPR000601">
    <property type="entry name" value="PKD_dom"/>
</dbReference>
<dbReference type="OrthoDB" id="5192284at2"/>
<evidence type="ECO:0000259" key="3">
    <source>
        <dbReference type="PROSITE" id="PS50093"/>
    </source>
</evidence>
<sequence>MARSRFLLSAGALACVLLAHPFGVALASADELDNITGFLSANAAELEAVGKNDRAPDGTVGTALTDPSQTEPDPVVNLHESVDDCFPNDPTDPCSAGAEAAPRGGPVVTLRDIASFRPAVPVDVLEPGAWGLMGRPVNFVSGATDQVVAGTLLGRPADVRFVPVGFEWSFGDGDAEMFTEPGASWAALGLREFSETPTSHVYEDRGTYDVAPSVTYRAWYRFDGSGWVPIAGTLQVPGTPRSVVIGRIDTVLVKGDCNQYPNGPGCGQRR</sequence>
<feature type="signal peptide" evidence="2">
    <location>
        <begin position="1"/>
        <end position="27"/>
    </location>
</feature>
<dbReference type="KEGG" id="agf:ET445_06235"/>
<proteinExistence type="predicted"/>
<gene>
    <name evidence="4" type="ORF">ET445_06235</name>
</gene>
<accession>A0A4P6FAL5</accession>
<dbReference type="EMBL" id="CP035491">
    <property type="protein sequence ID" value="QAY73002.1"/>
    <property type="molecule type" value="Genomic_DNA"/>
</dbReference>
<feature type="domain" description="PKD" evidence="3">
    <location>
        <begin position="163"/>
        <end position="215"/>
    </location>
</feature>
<dbReference type="Proteomes" id="UP000291259">
    <property type="component" value="Chromosome"/>
</dbReference>
<keyword evidence="5" id="KW-1185">Reference proteome</keyword>
<protein>
    <recommendedName>
        <fullName evidence="3">PKD domain-containing protein</fullName>
    </recommendedName>
</protein>
<feature type="region of interest" description="Disordered" evidence="1">
    <location>
        <begin position="50"/>
        <end position="74"/>
    </location>
</feature>
<dbReference type="PROSITE" id="PS50093">
    <property type="entry name" value="PKD"/>
    <property type="match status" value="1"/>
</dbReference>
<evidence type="ECO:0000256" key="1">
    <source>
        <dbReference type="SAM" id="MobiDB-lite"/>
    </source>
</evidence>
<evidence type="ECO:0000313" key="4">
    <source>
        <dbReference type="EMBL" id="QAY73002.1"/>
    </source>
</evidence>